<proteinExistence type="predicted"/>
<name>A0A3B0PLR8_9CHLA</name>
<dbReference type="Proteomes" id="UP000258476">
    <property type="component" value="Chromosome"/>
</dbReference>
<accession>A0A3B0PLR8</accession>
<keyword evidence="2" id="KW-1185">Reference proteome</keyword>
<protein>
    <recommendedName>
        <fullName evidence="3">SprT-like domain-containing protein</fullName>
    </recommendedName>
</protein>
<dbReference type="OrthoDB" id="9796628at2"/>
<dbReference type="AlphaFoldDB" id="A0A3B0PLR8"/>
<organism evidence="1 2">
    <name type="scientific">Chlamydia poikilotherma</name>
    <dbReference type="NCBI Taxonomy" id="1967783"/>
    <lineage>
        <taxon>Bacteria</taxon>
        <taxon>Pseudomonadati</taxon>
        <taxon>Chlamydiota</taxon>
        <taxon>Chlamydiia</taxon>
        <taxon>Chlamydiales</taxon>
        <taxon>Chlamydiaceae</taxon>
        <taxon>Chlamydia/Chlamydophila group</taxon>
        <taxon>Chlamydia</taxon>
    </lineage>
</organism>
<sequence>MAFQKIRRVLKKFSRSLLFTKSSSANLVGIYNPVYIRSSIPIDYAPGKVYDLERIYQDLNLRLFEGSLNLKIGWFGRERLGNARRVVLGSYHEEEQLIRIHRSLDREDIPLFFMEYIIYHEMVHSVIPREYSPSGRTIFHGKKFKECEKRFPLYESAVAWEKANIYVLLQGYKTRLGKKHGRTQ</sequence>
<evidence type="ECO:0000313" key="1">
    <source>
        <dbReference type="EMBL" id="SYX08659.1"/>
    </source>
</evidence>
<evidence type="ECO:0008006" key="3">
    <source>
        <dbReference type="Google" id="ProtNLM"/>
    </source>
</evidence>
<evidence type="ECO:0000313" key="2">
    <source>
        <dbReference type="Proteomes" id="UP000258476"/>
    </source>
</evidence>
<dbReference type="KEGG" id="chla:C834K_0181"/>
<gene>
    <name evidence="1" type="ORF">C834K_0181</name>
</gene>
<dbReference type="EMBL" id="LS992154">
    <property type="protein sequence ID" value="SYX08659.1"/>
    <property type="molecule type" value="Genomic_DNA"/>
</dbReference>
<reference evidence="2" key="1">
    <citation type="submission" date="2017-11" db="EMBL/GenBank/DDBJ databases">
        <authorList>
            <person name="Seth-Smith MB H."/>
        </authorList>
    </citation>
    <scope>NUCLEOTIDE SEQUENCE [LARGE SCALE GENOMIC DNA]</scope>
</reference>
<dbReference type="RefSeq" id="WP_117273855.1">
    <property type="nucleotide sequence ID" value="NZ_LS992154.1"/>
</dbReference>